<comment type="caution">
    <text evidence="1">The sequence shown here is derived from an EMBL/GenBank/DDBJ whole genome shotgun (WGS) entry which is preliminary data.</text>
</comment>
<dbReference type="Proteomes" id="UP001147746">
    <property type="component" value="Unassembled WGS sequence"/>
</dbReference>
<dbReference type="Gene3D" id="3.40.50.1240">
    <property type="entry name" value="Phosphoglycerate mutase-like"/>
    <property type="match status" value="1"/>
</dbReference>
<dbReference type="OrthoDB" id="496981at2759"/>
<name>A0A9W9GQ55_9EURO</name>
<dbReference type="CDD" id="cd07067">
    <property type="entry name" value="HP_PGM_like"/>
    <property type="match status" value="1"/>
</dbReference>
<dbReference type="PANTHER" id="PTHR48100:SF54">
    <property type="entry name" value="PHOSPHATASE SPAC5H10.03-RELATED"/>
    <property type="match status" value="1"/>
</dbReference>
<reference evidence="1" key="2">
    <citation type="journal article" date="2023" name="IMA Fungus">
        <title>Comparative genomic study of the Penicillium genus elucidates a diverse pangenome and 15 lateral gene transfer events.</title>
        <authorList>
            <person name="Petersen C."/>
            <person name="Sorensen T."/>
            <person name="Nielsen M.R."/>
            <person name="Sondergaard T.E."/>
            <person name="Sorensen J.L."/>
            <person name="Fitzpatrick D.A."/>
            <person name="Frisvad J.C."/>
            <person name="Nielsen K.L."/>
        </authorList>
    </citation>
    <scope>NUCLEOTIDE SEQUENCE</scope>
    <source>
        <strain evidence="1">IBT 21472</strain>
    </source>
</reference>
<evidence type="ECO:0000313" key="2">
    <source>
        <dbReference type="Proteomes" id="UP001147746"/>
    </source>
</evidence>
<dbReference type="InterPro" id="IPR029033">
    <property type="entry name" value="His_PPase_superfam"/>
</dbReference>
<dbReference type="SUPFAM" id="SSF53254">
    <property type="entry name" value="Phosphoglycerate mutase-like"/>
    <property type="match status" value="1"/>
</dbReference>
<accession>A0A9W9GQ55</accession>
<organism evidence="1 2">
    <name type="scientific">Penicillium atrosanguineum</name>
    <dbReference type="NCBI Taxonomy" id="1132637"/>
    <lineage>
        <taxon>Eukaryota</taxon>
        <taxon>Fungi</taxon>
        <taxon>Dikarya</taxon>
        <taxon>Ascomycota</taxon>
        <taxon>Pezizomycotina</taxon>
        <taxon>Eurotiomycetes</taxon>
        <taxon>Eurotiomycetidae</taxon>
        <taxon>Eurotiales</taxon>
        <taxon>Aspergillaceae</taxon>
        <taxon>Penicillium</taxon>
    </lineage>
</organism>
<dbReference type="GO" id="GO:0016791">
    <property type="term" value="F:phosphatase activity"/>
    <property type="evidence" value="ECO:0007669"/>
    <property type="project" value="TreeGrafter"/>
</dbReference>
<dbReference type="GO" id="GO:0005737">
    <property type="term" value="C:cytoplasm"/>
    <property type="evidence" value="ECO:0007669"/>
    <property type="project" value="TreeGrafter"/>
</dbReference>
<protein>
    <submittedName>
        <fullName evidence="1">Phosphoglycerate mutase family protein-like protein</fullName>
    </submittedName>
</protein>
<dbReference type="SMART" id="SM00855">
    <property type="entry name" value="PGAM"/>
    <property type="match status" value="1"/>
</dbReference>
<dbReference type="Pfam" id="PF00300">
    <property type="entry name" value="His_Phos_1"/>
    <property type="match status" value="1"/>
</dbReference>
<dbReference type="AlphaFoldDB" id="A0A9W9GQ55"/>
<keyword evidence="2" id="KW-1185">Reference proteome</keyword>
<proteinExistence type="predicted"/>
<evidence type="ECO:0000313" key="1">
    <source>
        <dbReference type="EMBL" id="KAJ5331533.1"/>
    </source>
</evidence>
<dbReference type="PANTHER" id="PTHR48100">
    <property type="entry name" value="BROAD-SPECIFICITY PHOSPHATASE YOR283W-RELATED"/>
    <property type="match status" value="1"/>
</dbReference>
<dbReference type="InterPro" id="IPR013078">
    <property type="entry name" value="His_Pase_superF_clade-1"/>
</dbReference>
<dbReference type="InterPro" id="IPR050275">
    <property type="entry name" value="PGM_Phosphatase"/>
</dbReference>
<dbReference type="EMBL" id="JAPZBO010000001">
    <property type="protein sequence ID" value="KAJ5331533.1"/>
    <property type="molecule type" value="Genomic_DNA"/>
</dbReference>
<sequence>MSPTVYIIRHGQGEHNVNDSHHLRDPLLTETGKAQCKELQEEFPFLQDVDVVLASPLRRTIQTAAYVFAPELEARQLPIVLVPNAQEISYLTCDLGYEATITKSEAPNLIAEAAPSYDLANLDMTLVDESWNSKKGIYAPTLRAVRERAAAMRNWIYNRPEKHIALVTHGAFLHYFTEDWTGYEKARGTGYRNCEYRQLEFTEDSNAEESNLRECGSLLEKQDRPVGLDSHVIHEIEEVEKASV</sequence>
<dbReference type="PROSITE" id="PS00175">
    <property type="entry name" value="PG_MUTASE"/>
    <property type="match status" value="1"/>
</dbReference>
<reference evidence="1" key="1">
    <citation type="submission" date="2022-12" db="EMBL/GenBank/DDBJ databases">
        <authorList>
            <person name="Petersen C."/>
        </authorList>
    </citation>
    <scope>NUCLEOTIDE SEQUENCE</scope>
    <source>
        <strain evidence="1">IBT 21472</strain>
    </source>
</reference>
<gene>
    <name evidence="1" type="ORF">N7476_001316</name>
</gene>
<dbReference type="InterPro" id="IPR001345">
    <property type="entry name" value="PG/BPGM_mutase_AS"/>
</dbReference>